<dbReference type="NCBIfam" id="TIGR01662">
    <property type="entry name" value="HAD-SF-IIIA"/>
    <property type="match status" value="1"/>
</dbReference>
<feature type="region of interest" description="Disordered" evidence="1">
    <location>
        <begin position="1"/>
        <end position="96"/>
    </location>
</feature>
<dbReference type="InterPro" id="IPR023214">
    <property type="entry name" value="HAD_sf"/>
</dbReference>
<sequence>MPRDNEAHSTSSATSRRKQDDSSSSDNDQRIVLTSFKRAKPNPNPSSAGVSQSDIGGAKTSSSAKKQPETLAPIFARKTQNLPQSRASNRSGGTMRLAWRSPLKHLNRPSCLVGAYGDPFSAAIARARALQSDTERRGSLKIAAFDLDGTLVTPKQGTWPSATDEFDYKFVFPSVCKKVKAEHDAGAVIVVISNQKQTGGKFDPAAPPKKVVTWQKKLGHIAEAIGAPMLVFAALADDYYRKPALGMWEATLAELEASGGMRDWICIEAGSTRSSFYVGDAAGRSKGKGREADHNDTDRKWALNAGLPFYTPEEWFLASQPESYELSGWRPSQEHLAEVSDDAPPFHDDGKLELVFFVGPPASGKTSYYRRHFAPRGYVHVNQDTLKTRDKCIKAAESALQKGQSVVIDNTNPKRATREEYKKMSLYASARVRMILFDLPRHHLEHNNLVRAHAMPDEKRERIPAIAFNSYFKNLEKPHESEGEIHHAQWTFVGDEEAKRKYQMWYT</sequence>
<dbReference type="AlphaFoldDB" id="A0A316W557"/>
<dbReference type="Proteomes" id="UP000245783">
    <property type="component" value="Unassembled WGS sequence"/>
</dbReference>
<evidence type="ECO:0000256" key="1">
    <source>
        <dbReference type="SAM" id="MobiDB-lite"/>
    </source>
</evidence>
<dbReference type="STRING" id="1522189.A0A316W557"/>
<dbReference type="GO" id="GO:0046404">
    <property type="term" value="F:ATP-dependent polydeoxyribonucleotide 5'-hydroxyl-kinase activity"/>
    <property type="evidence" value="ECO:0007669"/>
    <property type="project" value="TreeGrafter"/>
</dbReference>
<dbReference type="FunCoup" id="A0A316W557">
    <property type="interactions" value="136"/>
</dbReference>
<name>A0A316W557_9BASI</name>
<dbReference type="InterPro" id="IPR006549">
    <property type="entry name" value="HAD-SF_hydro_IIIA"/>
</dbReference>
<dbReference type="PANTHER" id="PTHR12083">
    <property type="entry name" value="BIFUNCTIONAL POLYNUCLEOTIDE PHOSPHATASE/KINASE"/>
    <property type="match status" value="1"/>
</dbReference>
<dbReference type="PANTHER" id="PTHR12083:SF9">
    <property type="entry name" value="BIFUNCTIONAL POLYNUCLEOTIDE PHOSPHATASE_KINASE"/>
    <property type="match status" value="1"/>
</dbReference>
<dbReference type="Gene3D" id="3.40.50.1000">
    <property type="entry name" value="HAD superfamily/HAD-like"/>
    <property type="match status" value="1"/>
</dbReference>
<dbReference type="GO" id="GO:0003690">
    <property type="term" value="F:double-stranded DNA binding"/>
    <property type="evidence" value="ECO:0007669"/>
    <property type="project" value="TreeGrafter"/>
</dbReference>
<dbReference type="NCBIfam" id="TIGR01664">
    <property type="entry name" value="DNA-3'-Pase"/>
    <property type="match status" value="1"/>
</dbReference>
<dbReference type="Pfam" id="PF08645">
    <property type="entry name" value="PNK3P"/>
    <property type="match status" value="1"/>
</dbReference>
<dbReference type="SUPFAM" id="SSF52540">
    <property type="entry name" value="P-loop containing nucleoside triphosphate hydrolases"/>
    <property type="match status" value="1"/>
</dbReference>
<dbReference type="GO" id="GO:0046403">
    <property type="term" value="F:polynucleotide 3'-phosphatase activity"/>
    <property type="evidence" value="ECO:0007669"/>
    <property type="project" value="TreeGrafter"/>
</dbReference>
<dbReference type="RefSeq" id="XP_025369915.1">
    <property type="nucleotide sequence ID" value="XM_025513833.1"/>
</dbReference>
<dbReference type="InParanoid" id="A0A316W557"/>
<dbReference type="GO" id="GO:0006281">
    <property type="term" value="P:DNA repair"/>
    <property type="evidence" value="ECO:0007669"/>
    <property type="project" value="TreeGrafter"/>
</dbReference>
<dbReference type="GeneID" id="37035703"/>
<proteinExistence type="predicted"/>
<feature type="compositionally biased region" description="Polar residues" evidence="1">
    <location>
        <begin position="78"/>
        <end position="92"/>
    </location>
</feature>
<accession>A0A316W557</accession>
<gene>
    <name evidence="2" type="ORF">IE81DRAFT_323107</name>
</gene>
<dbReference type="Gene3D" id="3.40.50.300">
    <property type="entry name" value="P-loop containing nucleotide triphosphate hydrolases"/>
    <property type="match status" value="1"/>
</dbReference>
<feature type="compositionally biased region" description="Polar residues" evidence="1">
    <location>
        <begin position="45"/>
        <end position="65"/>
    </location>
</feature>
<dbReference type="InterPro" id="IPR013954">
    <property type="entry name" value="PNK3P"/>
</dbReference>
<keyword evidence="3" id="KW-1185">Reference proteome</keyword>
<dbReference type="EMBL" id="KZ819376">
    <property type="protein sequence ID" value="PWN42755.1"/>
    <property type="molecule type" value="Genomic_DNA"/>
</dbReference>
<dbReference type="InterPro" id="IPR027417">
    <property type="entry name" value="P-loop_NTPase"/>
</dbReference>
<reference evidence="2 3" key="1">
    <citation type="journal article" date="2018" name="Mol. Biol. Evol.">
        <title>Broad Genomic Sampling Reveals a Smut Pathogenic Ancestry of the Fungal Clade Ustilaginomycotina.</title>
        <authorList>
            <person name="Kijpornyongpan T."/>
            <person name="Mondo S.J."/>
            <person name="Barry K."/>
            <person name="Sandor L."/>
            <person name="Lee J."/>
            <person name="Lipzen A."/>
            <person name="Pangilinan J."/>
            <person name="LaButti K."/>
            <person name="Hainaut M."/>
            <person name="Henrissat B."/>
            <person name="Grigoriev I.V."/>
            <person name="Spatafora J.W."/>
            <person name="Aime M.C."/>
        </authorList>
    </citation>
    <scope>NUCLEOTIDE SEQUENCE [LARGE SCALE GENOMIC DNA]</scope>
    <source>
        <strain evidence="2 3">MCA 4658</strain>
    </source>
</reference>
<evidence type="ECO:0000313" key="3">
    <source>
        <dbReference type="Proteomes" id="UP000245783"/>
    </source>
</evidence>
<dbReference type="InterPro" id="IPR036412">
    <property type="entry name" value="HAD-like_sf"/>
</dbReference>
<organism evidence="2 3">
    <name type="scientific">Ceraceosorus guamensis</name>
    <dbReference type="NCBI Taxonomy" id="1522189"/>
    <lineage>
        <taxon>Eukaryota</taxon>
        <taxon>Fungi</taxon>
        <taxon>Dikarya</taxon>
        <taxon>Basidiomycota</taxon>
        <taxon>Ustilaginomycotina</taxon>
        <taxon>Exobasidiomycetes</taxon>
        <taxon>Ceraceosorales</taxon>
        <taxon>Ceraceosoraceae</taxon>
        <taxon>Ceraceosorus</taxon>
    </lineage>
</organism>
<evidence type="ECO:0000313" key="2">
    <source>
        <dbReference type="EMBL" id="PWN42755.1"/>
    </source>
</evidence>
<dbReference type="SUPFAM" id="SSF56784">
    <property type="entry name" value="HAD-like"/>
    <property type="match status" value="1"/>
</dbReference>
<dbReference type="OrthoDB" id="19045at2759"/>
<dbReference type="InterPro" id="IPR006551">
    <property type="entry name" value="Polynucleotide_phosphatase"/>
</dbReference>
<protein>
    <submittedName>
        <fullName evidence="2">PNK3P-domain-containing protein</fullName>
    </submittedName>
</protein>
<dbReference type="Pfam" id="PF13671">
    <property type="entry name" value="AAA_33"/>
    <property type="match status" value="1"/>
</dbReference>